<reference evidence="2 3" key="1">
    <citation type="submission" date="2024-03" db="EMBL/GenBank/DDBJ databases">
        <title>YIM 134122 draft genome.</title>
        <authorList>
            <person name="Zuo S."/>
            <person name="Xiong L."/>
        </authorList>
    </citation>
    <scope>NUCLEOTIDE SEQUENCE [LARGE SCALE GENOMIC DNA]</scope>
    <source>
        <strain evidence="2 3">YIM 134122</strain>
    </source>
</reference>
<evidence type="ECO:0000313" key="2">
    <source>
        <dbReference type="EMBL" id="MEN1947423.1"/>
    </source>
</evidence>
<evidence type="ECO:0000313" key="3">
    <source>
        <dbReference type="Proteomes" id="UP001425155"/>
    </source>
</evidence>
<proteinExistence type="predicted"/>
<dbReference type="RefSeq" id="WP_342114632.1">
    <property type="nucleotide sequence ID" value="NZ_JBCAUN010000002.1"/>
</dbReference>
<dbReference type="EMBL" id="JBCLVG010000002">
    <property type="protein sequence ID" value="MEN1947423.1"/>
    <property type="molecule type" value="Genomic_DNA"/>
</dbReference>
<dbReference type="Proteomes" id="UP001425155">
    <property type="component" value="Unassembled WGS sequence"/>
</dbReference>
<evidence type="ECO:0000256" key="1">
    <source>
        <dbReference type="SAM" id="MobiDB-lite"/>
    </source>
</evidence>
<comment type="caution">
    <text evidence="2">The sequence shown here is derived from an EMBL/GenBank/DDBJ whole genome shotgun (WGS) entry which is preliminary data.</text>
</comment>
<sequence length="101" mass="10510">MAARRGLVPSAWAWMPRCAATRPRAPGPGTPWTPSASCASEPAPIVTWSSNLYDLETEPSRLLGERADLTIGAGEIVHDATDAAPLPEAPPAGPRHCSAVA</sequence>
<feature type="region of interest" description="Disordered" evidence="1">
    <location>
        <begin position="80"/>
        <end position="101"/>
    </location>
</feature>
<accession>A0ABU9W6F4</accession>
<keyword evidence="3" id="KW-1185">Reference proteome</keyword>
<gene>
    <name evidence="2" type="ORF">WJX64_12765</name>
</gene>
<organism evidence="2 3">
    <name type="scientific">Leifsonia stereocauli</name>
    <dbReference type="NCBI Taxonomy" id="3134136"/>
    <lineage>
        <taxon>Bacteria</taxon>
        <taxon>Bacillati</taxon>
        <taxon>Actinomycetota</taxon>
        <taxon>Actinomycetes</taxon>
        <taxon>Micrococcales</taxon>
        <taxon>Microbacteriaceae</taxon>
        <taxon>Leifsonia</taxon>
    </lineage>
</organism>
<name>A0ABU9W6F4_9MICO</name>
<protein>
    <submittedName>
        <fullName evidence="2">Uncharacterized protein</fullName>
    </submittedName>
</protein>